<protein>
    <submittedName>
        <fullName evidence="1">MFS general substrate transporter</fullName>
    </submittedName>
</protein>
<dbReference type="Proteomes" id="UP000245626">
    <property type="component" value="Unassembled WGS sequence"/>
</dbReference>
<sequence>MSTYETGRTRNGSPTSSKAISRAPVQPVLIRKKTSTTPAAPAAAPVPNGGLTDWLQVAGAFFLFVNTRAFLLLLIGVLTGPLFDLGYFYILNVLGSFLVVFGVMMTSIAERYYQIILPQGVCVGLGCGCLFVPSVAIVGTYFSTKRSLAMGIAASRSSLSAVIYPIVFRRLEPTIGFGWATRVVGFLALATLLFSIATMRTRLPPKPKGRSILAISAFKEAPFSLFTLGEFLGFMGLYIPYYYISSYATRMGPLNMLVPFSTVSAILAFAWIGIRDTPGIFVFALLYGFFSGAFVSLPPATIASLTPDMEQLGARMGTSFVFAGLGVLVGNPIAGSIVDIEKPDFLPPQIFCGVLVAVTALAMAAARLSSSGLELKHKV</sequence>
<proteinExistence type="predicted"/>
<evidence type="ECO:0000313" key="1">
    <source>
        <dbReference type="EMBL" id="PWN48118.1"/>
    </source>
</evidence>
<name>A0ACD0NQQ7_9BASI</name>
<reference evidence="1 2" key="1">
    <citation type="journal article" date="2018" name="Mol. Biol. Evol.">
        <title>Broad Genomic Sampling Reveals a Smut Pathogenic Ancestry of the Fungal Clade Ustilaginomycotina.</title>
        <authorList>
            <person name="Kijpornyongpan T."/>
            <person name="Mondo S.J."/>
            <person name="Barry K."/>
            <person name="Sandor L."/>
            <person name="Lee J."/>
            <person name="Lipzen A."/>
            <person name="Pangilinan J."/>
            <person name="LaButti K."/>
            <person name="Hainaut M."/>
            <person name="Henrissat B."/>
            <person name="Grigoriev I.V."/>
            <person name="Spatafora J.W."/>
            <person name="Aime M.C."/>
        </authorList>
    </citation>
    <scope>NUCLEOTIDE SEQUENCE [LARGE SCALE GENOMIC DNA]</scope>
    <source>
        <strain evidence="1 2">SA 807</strain>
    </source>
</reference>
<gene>
    <name evidence="1" type="ORF">IE53DRAFT_400613</name>
</gene>
<organism evidence="1 2">
    <name type="scientific">Violaceomyces palustris</name>
    <dbReference type="NCBI Taxonomy" id="1673888"/>
    <lineage>
        <taxon>Eukaryota</taxon>
        <taxon>Fungi</taxon>
        <taxon>Dikarya</taxon>
        <taxon>Basidiomycota</taxon>
        <taxon>Ustilaginomycotina</taxon>
        <taxon>Ustilaginomycetes</taxon>
        <taxon>Violaceomycetales</taxon>
        <taxon>Violaceomycetaceae</taxon>
        <taxon>Violaceomyces</taxon>
    </lineage>
</organism>
<evidence type="ECO:0000313" key="2">
    <source>
        <dbReference type="Proteomes" id="UP000245626"/>
    </source>
</evidence>
<keyword evidence="2" id="KW-1185">Reference proteome</keyword>
<dbReference type="EMBL" id="KZ820266">
    <property type="protein sequence ID" value="PWN48118.1"/>
    <property type="molecule type" value="Genomic_DNA"/>
</dbReference>
<accession>A0ACD0NQQ7</accession>